<sequence>MTGTLVVTQRGIKAHVNKIHMFRMKRRRTHHDNDTTRSRLRENTLTQPQNTGTHGQTRHPPRCCTQWLTNRRLPPLPRAARASSTTRGPASSSSSGHRVLASSHFSFLASSMFDIKRLPQFEKTTVVGLSTPGIELKTSPQQSGCPRACHRGKLGTEDSRARALCARGA</sequence>
<evidence type="ECO:0000313" key="3">
    <source>
        <dbReference type="Proteomes" id="UP000245119"/>
    </source>
</evidence>
<feature type="region of interest" description="Disordered" evidence="1">
    <location>
        <begin position="28"/>
        <end position="61"/>
    </location>
</feature>
<accession>A0A2T7NZ97</accession>
<dbReference type="AlphaFoldDB" id="A0A2T7NZ97"/>
<protein>
    <submittedName>
        <fullName evidence="2">Uncharacterized protein</fullName>
    </submittedName>
</protein>
<feature type="compositionally biased region" description="Basic and acidic residues" evidence="1">
    <location>
        <begin position="31"/>
        <end position="42"/>
    </location>
</feature>
<feature type="compositionally biased region" description="Low complexity" evidence="1">
    <location>
        <begin position="78"/>
        <end position="98"/>
    </location>
</feature>
<keyword evidence="3" id="KW-1185">Reference proteome</keyword>
<feature type="region of interest" description="Disordered" evidence="1">
    <location>
        <begin position="75"/>
        <end position="98"/>
    </location>
</feature>
<reference evidence="2 3" key="1">
    <citation type="submission" date="2018-04" db="EMBL/GenBank/DDBJ databases">
        <title>The genome of golden apple snail Pomacea canaliculata provides insight into stress tolerance and invasive adaptation.</title>
        <authorList>
            <person name="Liu C."/>
            <person name="Liu B."/>
            <person name="Ren Y."/>
            <person name="Zhang Y."/>
            <person name="Wang H."/>
            <person name="Li S."/>
            <person name="Jiang F."/>
            <person name="Yin L."/>
            <person name="Zhang G."/>
            <person name="Qian W."/>
            <person name="Fan W."/>
        </authorList>
    </citation>
    <scope>NUCLEOTIDE SEQUENCE [LARGE SCALE GENOMIC DNA]</scope>
    <source>
        <strain evidence="2">SZHN2017</strain>
        <tissue evidence="2">Muscle</tissue>
    </source>
</reference>
<evidence type="ECO:0000313" key="2">
    <source>
        <dbReference type="EMBL" id="PVD26463.1"/>
    </source>
</evidence>
<gene>
    <name evidence="2" type="ORF">C0Q70_14140</name>
</gene>
<evidence type="ECO:0000256" key="1">
    <source>
        <dbReference type="SAM" id="MobiDB-lite"/>
    </source>
</evidence>
<proteinExistence type="predicted"/>
<dbReference type="Proteomes" id="UP000245119">
    <property type="component" value="Linkage Group LG8"/>
</dbReference>
<organism evidence="2 3">
    <name type="scientific">Pomacea canaliculata</name>
    <name type="common">Golden apple snail</name>
    <dbReference type="NCBI Taxonomy" id="400727"/>
    <lineage>
        <taxon>Eukaryota</taxon>
        <taxon>Metazoa</taxon>
        <taxon>Spiralia</taxon>
        <taxon>Lophotrochozoa</taxon>
        <taxon>Mollusca</taxon>
        <taxon>Gastropoda</taxon>
        <taxon>Caenogastropoda</taxon>
        <taxon>Architaenioglossa</taxon>
        <taxon>Ampullarioidea</taxon>
        <taxon>Ampullariidae</taxon>
        <taxon>Pomacea</taxon>
    </lineage>
</organism>
<comment type="caution">
    <text evidence="2">The sequence shown here is derived from an EMBL/GenBank/DDBJ whole genome shotgun (WGS) entry which is preliminary data.</text>
</comment>
<name>A0A2T7NZ97_POMCA</name>
<feature type="compositionally biased region" description="Polar residues" evidence="1">
    <location>
        <begin position="43"/>
        <end position="55"/>
    </location>
</feature>
<dbReference type="EMBL" id="PZQS01000008">
    <property type="protein sequence ID" value="PVD26463.1"/>
    <property type="molecule type" value="Genomic_DNA"/>
</dbReference>